<reference evidence="2" key="1">
    <citation type="submission" date="2023-05" db="EMBL/GenBank/DDBJ databases">
        <title>Nepenthes gracilis genome sequencing.</title>
        <authorList>
            <person name="Fukushima K."/>
        </authorList>
    </citation>
    <scope>NUCLEOTIDE SEQUENCE</scope>
    <source>
        <strain evidence="2">SING2019-196</strain>
    </source>
</reference>
<comment type="caution">
    <text evidence="2">The sequence shown here is derived from an EMBL/GenBank/DDBJ whole genome shotgun (WGS) entry which is preliminary data.</text>
</comment>
<dbReference type="EMBL" id="BSYO01000019">
    <property type="protein sequence ID" value="GMH18615.1"/>
    <property type="molecule type" value="Genomic_DNA"/>
</dbReference>
<organism evidence="2 3">
    <name type="scientific">Nepenthes gracilis</name>
    <name type="common">Slender pitcher plant</name>
    <dbReference type="NCBI Taxonomy" id="150966"/>
    <lineage>
        <taxon>Eukaryota</taxon>
        <taxon>Viridiplantae</taxon>
        <taxon>Streptophyta</taxon>
        <taxon>Embryophyta</taxon>
        <taxon>Tracheophyta</taxon>
        <taxon>Spermatophyta</taxon>
        <taxon>Magnoliopsida</taxon>
        <taxon>eudicotyledons</taxon>
        <taxon>Gunneridae</taxon>
        <taxon>Pentapetalae</taxon>
        <taxon>Caryophyllales</taxon>
        <taxon>Nepenthaceae</taxon>
        <taxon>Nepenthes</taxon>
    </lineage>
</organism>
<dbReference type="Proteomes" id="UP001279734">
    <property type="component" value="Unassembled WGS sequence"/>
</dbReference>
<sequence length="88" mass="9992">MGVEDLLDNENQVTDSDLDDDSSQCSKDWNAEAIANDPMYYVLWALIGNNDSRAYFKSIVIDQHGFLLDFWCLSGPRLSYGLESLRIP</sequence>
<proteinExistence type="predicted"/>
<evidence type="ECO:0000313" key="3">
    <source>
        <dbReference type="Proteomes" id="UP001279734"/>
    </source>
</evidence>
<name>A0AAD3XWA7_NEPGR</name>
<gene>
    <name evidence="2" type="ORF">Nepgr_020456</name>
</gene>
<evidence type="ECO:0000256" key="1">
    <source>
        <dbReference type="SAM" id="MobiDB-lite"/>
    </source>
</evidence>
<evidence type="ECO:0000313" key="2">
    <source>
        <dbReference type="EMBL" id="GMH18615.1"/>
    </source>
</evidence>
<keyword evidence="3" id="KW-1185">Reference proteome</keyword>
<feature type="region of interest" description="Disordered" evidence="1">
    <location>
        <begin position="1"/>
        <end position="24"/>
    </location>
</feature>
<protein>
    <submittedName>
        <fullName evidence="2">Uncharacterized protein</fullName>
    </submittedName>
</protein>
<dbReference type="AlphaFoldDB" id="A0AAD3XWA7"/>
<accession>A0AAD3XWA7</accession>